<dbReference type="InterPro" id="IPR006311">
    <property type="entry name" value="TAT_signal"/>
</dbReference>
<dbReference type="RefSeq" id="WP_310459368.1">
    <property type="nucleotide sequence ID" value="NZ_JAVKPH010000056.1"/>
</dbReference>
<accession>A0ABU1FFU0</accession>
<comment type="caution">
    <text evidence="4">The sequence shown here is derived from an EMBL/GenBank/DDBJ whole genome shotgun (WGS) entry which is preliminary data.</text>
</comment>
<dbReference type="PRINTS" id="PR00922">
    <property type="entry name" value="DADACBPTASE3"/>
</dbReference>
<evidence type="ECO:0000256" key="1">
    <source>
        <dbReference type="ARBA" id="ARBA00006096"/>
    </source>
</evidence>
<evidence type="ECO:0000313" key="4">
    <source>
        <dbReference type="EMBL" id="MDR5655262.1"/>
    </source>
</evidence>
<organism evidence="4 5">
    <name type="scientific">Ruixingdingia sedimenti</name>
    <dbReference type="NCBI Taxonomy" id="3073604"/>
    <lineage>
        <taxon>Bacteria</taxon>
        <taxon>Pseudomonadati</taxon>
        <taxon>Pseudomonadota</taxon>
        <taxon>Alphaproteobacteria</taxon>
        <taxon>Rhodobacterales</taxon>
        <taxon>Paracoccaceae</taxon>
        <taxon>Ruixingdingia</taxon>
    </lineage>
</organism>
<dbReference type="EC" id="3.4.16.4" evidence="4"/>
<evidence type="ECO:0000256" key="3">
    <source>
        <dbReference type="SAM" id="SignalP"/>
    </source>
</evidence>
<keyword evidence="5" id="KW-1185">Reference proteome</keyword>
<gene>
    <name evidence="4" type="primary">dacB</name>
    <name evidence="4" type="ORF">RGD00_21880</name>
</gene>
<feature type="chain" id="PRO_5045370906" evidence="3">
    <location>
        <begin position="27"/>
        <end position="501"/>
    </location>
</feature>
<dbReference type="InterPro" id="IPR012338">
    <property type="entry name" value="Beta-lactam/transpept-like"/>
</dbReference>
<dbReference type="PANTHER" id="PTHR30023:SF0">
    <property type="entry name" value="PENICILLIN-SENSITIVE CARBOXYPEPTIDASE A"/>
    <property type="match status" value="1"/>
</dbReference>
<dbReference type="PROSITE" id="PS51318">
    <property type="entry name" value="TAT"/>
    <property type="match status" value="1"/>
</dbReference>
<proteinExistence type="inferred from homology"/>
<dbReference type="GO" id="GO:0009002">
    <property type="term" value="F:serine-type D-Ala-D-Ala carboxypeptidase activity"/>
    <property type="evidence" value="ECO:0007669"/>
    <property type="project" value="UniProtKB-EC"/>
</dbReference>
<sequence>MSASDHFTRRGVLAGLAAAMAAPALAEPPTRSLRPMPRPGAVRLAAPAVVRAPQVQVAGADALIAAARLGGRVGFAVRDGNTGALLEGFDADLPLPPASVAKTVTALYALDRLGAGYRFATRLLATGPVAGGRVQGDLVLTGSGDPTLTSDTLGDLAAALRARGVRGITGRFLVHGGALPHIAAIAADQPDHVGYNPAVSGLNLNFNRVHFEWKRAQKGWQVSMDARADRFVPQVQMARMRVVDRQAPLFTYAQEGRRESWTVAAAALGKGGSRWLPVRQPELYAAEVFQTLARAQGIDLPEPRTAAGAVQGTVLAEAASAPLQVILRDMLRHSTNLTAEVVGLAASGAGGLADSGARMSAWLRARHGVAPRFVDHSGLGAASRISAADLSLVLAQVGAGGPLRPILRDFALRDDRGRPMKAGPVTVAAKTGTLNFVSGLGGYATMPSGRVLSFAIFAADVARRDRLSAAERERPAGGAEWTQRARVLQSRLIERWAAVYG</sequence>
<evidence type="ECO:0000256" key="2">
    <source>
        <dbReference type="ARBA" id="ARBA00022801"/>
    </source>
</evidence>
<feature type="signal peptide" evidence="3">
    <location>
        <begin position="1"/>
        <end position="26"/>
    </location>
</feature>
<keyword evidence="4" id="KW-0121">Carboxypeptidase</keyword>
<keyword evidence="2 4" id="KW-0378">Hydrolase</keyword>
<dbReference type="SUPFAM" id="SSF56601">
    <property type="entry name" value="beta-lactamase/transpeptidase-like"/>
    <property type="match status" value="1"/>
</dbReference>
<keyword evidence="3" id="KW-0732">Signal</keyword>
<dbReference type="Gene3D" id="3.40.710.10">
    <property type="entry name" value="DD-peptidase/beta-lactamase superfamily"/>
    <property type="match status" value="2"/>
</dbReference>
<dbReference type="NCBIfam" id="TIGR00666">
    <property type="entry name" value="PBP4"/>
    <property type="match status" value="1"/>
</dbReference>
<name>A0ABU1FFU0_9RHOB</name>
<dbReference type="InterPro" id="IPR000667">
    <property type="entry name" value="Peptidase_S13"/>
</dbReference>
<dbReference type="PANTHER" id="PTHR30023">
    <property type="entry name" value="D-ALANYL-D-ALANINE CARBOXYPEPTIDASE"/>
    <property type="match status" value="1"/>
</dbReference>
<comment type="similarity">
    <text evidence="1">Belongs to the peptidase S13 family.</text>
</comment>
<dbReference type="Pfam" id="PF02113">
    <property type="entry name" value="Peptidase_S13"/>
    <property type="match status" value="1"/>
</dbReference>
<protein>
    <submittedName>
        <fullName evidence="4">D-alanyl-D-alanine carboxypeptidase/D-alanyl-D-alanine-endopeptidase</fullName>
        <ecNumber evidence="4">3.4.16.4</ecNumber>
    </submittedName>
</protein>
<dbReference type="Proteomes" id="UP001247754">
    <property type="component" value="Unassembled WGS sequence"/>
</dbReference>
<reference evidence="4 5" key="1">
    <citation type="submission" date="2023-09" db="EMBL/GenBank/DDBJ databases">
        <title>Xinfangfangia sedmenti sp. nov., isolated the sedment.</title>
        <authorList>
            <person name="Xu L."/>
        </authorList>
    </citation>
    <scope>NUCLEOTIDE SEQUENCE [LARGE SCALE GENOMIC DNA]</scope>
    <source>
        <strain evidence="4 5">LG-4</strain>
    </source>
</reference>
<evidence type="ECO:0000313" key="5">
    <source>
        <dbReference type="Proteomes" id="UP001247754"/>
    </source>
</evidence>
<dbReference type="EMBL" id="JAVKPH010000056">
    <property type="protein sequence ID" value="MDR5655262.1"/>
    <property type="molecule type" value="Genomic_DNA"/>
</dbReference>
<dbReference type="Gene3D" id="3.50.80.20">
    <property type="entry name" value="D-Ala-D-Ala carboxypeptidase C, peptidase S13"/>
    <property type="match status" value="1"/>
</dbReference>
<keyword evidence="4" id="KW-0645">Protease</keyword>